<reference evidence="4" key="1">
    <citation type="submission" date="2019-12" db="EMBL/GenBank/DDBJ databases">
        <title>Endophytic bacteria associated with Panax ginseng seedlings.</title>
        <authorList>
            <person name="Park J.M."/>
            <person name="Shin R."/>
            <person name="Jo S.H."/>
        </authorList>
    </citation>
    <scope>NUCLEOTIDE SEQUENCE [LARGE SCALE GENOMIC DNA]</scope>
    <source>
        <strain evidence="4">PgKB30</strain>
    </source>
</reference>
<protein>
    <recommendedName>
        <fullName evidence="2">Bacteriophage lambda Replication protein O N-terminal domain-containing protein</fullName>
    </recommendedName>
</protein>
<dbReference type="EMBL" id="CP053746">
    <property type="protein sequence ID" value="QKF52797.1"/>
    <property type="molecule type" value="Genomic_DNA"/>
</dbReference>
<dbReference type="InterPro" id="IPR006497">
    <property type="entry name" value="Phage_lambda_VrpO_N"/>
</dbReference>
<name>A0A6M8N087_9PSED</name>
<proteinExistence type="predicted"/>
<organism evidence="3 4">
    <name type="scientific">Pseudomonas graminis</name>
    <dbReference type="NCBI Taxonomy" id="158627"/>
    <lineage>
        <taxon>Bacteria</taxon>
        <taxon>Pseudomonadati</taxon>
        <taxon>Pseudomonadota</taxon>
        <taxon>Gammaproteobacteria</taxon>
        <taxon>Pseudomonadales</taxon>
        <taxon>Pseudomonadaceae</taxon>
        <taxon>Pseudomonas</taxon>
    </lineage>
</organism>
<feature type="domain" description="Bacteriophage lambda Replication protein O N-terminal" evidence="2">
    <location>
        <begin position="3"/>
        <end position="76"/>
    </location>
</feature>
<evidence type="ECO:0000313" key="4">
    <source>
        <dbReference type="Proteomes" id="UP000501989"/>
    </source>
</evidence>
<evidence type="ECO:0000313" key="3">
    <source>
        <dbReference type="EMBL" id="QKF52797.1"/>
    </source>
</evidence>
<dbReference type="Gene3D" id="1.10.10.10">
    <property type="entry name" value="Winged helix-like DNA-binding domain superfamily/Winged helix DNA-binding domain"/>
    <property type="match status" value="1"/>
</dbReference>
<feature type="region of interest" description="Disordered" evidence="1">
    <location>
        <begin position="129"/>
        <end position="153"/>
    </location>
</feature>
<dbReference type="Pfam" id="PF04492">
    <property type="entry name" value="Phage_rep_O"/>
    <property type="match status" value="1"/>
</dbReference>
<dbReference type="InterPro" id="IPR036388">
    <property type="entry name" value="WH-like_DNA-bd_sf"/>
</dbReference>
<dbReference type="AlphaFoldDB" id="A0A6M8N087"/>
<dbReference type="GO" id="GO:0006260">
    <property type="term" value="P:DNA replication"/>
    <property type="evidence" value="ECO:0007669"/>
    <property type="project" value="InterPro"/>
</dbReference>
<evidence type="ECO:0000259" key="2">
    <source>
        <dbReference type="Pfam" id="PF04492"/>
    </source>
</evidence>
<dbReference type="NCBIfam" id="TIGR01610">
    <property type="entry name" value="phage_O_Nterm"/>
    <property type="match status" value="1"/>
</dbReference>
<accession>A0A6M8N087</accession>
<gene>
    <name evidence="3" type="ORF">FX982_03789</name>
</gene>
<keyword evidence="4" id="KW-1185">Reference proteome</keyword>
<dbReference type="Proteomes" id="UP000501989">
    <property type="component" value="Chromosome"/>
</dbReference>
<evidence type="ECO:0000256" key="1">
    <source>
        <dbReference type="SAM" id="MobiDB-lite"/>
    </source>
</evidence>
<sequence>MDNDLMDALMAIDLPGRELKVALFIAKATINFQMGALRIKATDVAKATHLHPDVASKAISHLLKRRVIYREGGSRGDIGLCDTKEWVYAERPSRINRSDSDQMGRVVLFASQTKTDDSLLYSKKSNPKVTLPSEEVTCPPQQPSAEKTERKKPFGKRDMLAANPHGIPEPLLDDYLAVRKAKRAPITARIWSTLNTKLAGCKAFGIGAEQALTIAVDSGWQGFEVDWVTRRIGGHSHAAPSRHTALGQIDHHANLGEANADGSYRI</sequence>
<dbReference type="KEGG" id="pgg:FX982_03789"/>